<evidence type="ECO:0000256" key="1">
    <source>
        <dbReference type="SAM" id="MobiDB-lite"/>
    </source>
</evidence>
<dbReference type="EMBL" id="JACSDY010000001">
    <property type="protein sequence ID" value="KAF7438695.1"/>
    <property type="molecule type" value="Genomic_DNA"/>
</dbReference>
<reference evidence="2" key="1">
    <citation type="journal article" date="2020" name="G3 (Bethesda)">
        <title>High-Quality Assemblies for Three Invasive Social Wasps from the &lt;i&gt;Vespula&lt;/i&gt; Genus.</title>
        <authorList>
            <person name="Harrop T.W.R."/>
            <person name="Guhlin J."/>
            <person name="McLaughlin G.M."/>
            <person name="Permina E."/>
            <person name="Stockwell P."/>
            <person name="Gilligan J."/>
            <person name="Le Lec M.F."/>
            <person name="Gruber M.A.M."/>
            <person name="Quinn O."/>
            <person name="Lovegrove M."/>
            <person name="Duncan E.J."/>
            <person name="Remnant E.J."/>
            <person name="Van Eeckhoven J."/>
            <person name="Graham B."/>
            <person name="Knapp R.A."/>
            <person name="Langford K.W."/>
            <person name="Kronenberg Z."/>
            <person name="Press M.O."/>
            <person name="Eacker S.M."/>
            <person name="Wilson-Rankin E.E."/>
            <person name="Purcell J."/>
            <person name="Lester P.J."/>
            <person name="Dearden P.K."/>
        </authorList>
    </citation>
    <scope>NUCLEOTIDE SEQUENCE</scope>
    <source>
        <strain evidence="2">Volc-1</strain>
    </source>
</reference>
<evidence type="ECO:0000313" key="3">
    <source>
        <dbReference type="Proteomes" id="UP000600918"/>
    </source>
</evidence>
<accession>A0A834UGQ1</accession>
<proteinExistence type="predicted"/>
<organism evidence="2 3">
    <name type="scientific">Vespula pensylvanica</name>
    <name type="common">Western yellow jacket</name>
    <name type="synonym">Wasp</name>
    <dbReference type="NCBI Taxonomy" id="30213"/>
    <lineage>
        <taxon>Eukaryota</taxon>
        <taxon>Metazoa</taxon>
        <taxon>Ecdysozoa</taxon>
        <taxon>Arthropoda</taxon>
        <taxon>Hexapoda</taxon>
        <taxon>Insecta</taxon>
        <taxon>Pterygota</taxon>
        <taxon>Neoptera</taxon>
        <taxon>Endopterygota</taxon>
        <taxon>Hymenoptera</taxon>
        <taxon>Apocrita</taxon>
        <taxon>Aculeata</taxon>
        <taxon>Vespoidea</taxon>
        <taxon>Vespidae</taxon>
        <taxon>Vespinae</taxon>
        <taxon>Vespula</taxon>
    </lineage>
</organism>
<comment type="caution">
    <text evidence="2">The sequence shown here is derived from an EMBL/GenBank/DDBJ whole genome shotgun (WGS) entry which is preliminary data.</text>
</comment>
<dbReference type="AlphaFoldDB" id="A0A834UGQ1"/>
<sequence length="113" mass="12589">MSVSNLILEERSALVDSKISAGTTRYSDDRIKKGGSVDHTIESFFVNAPPEVKEEDKRETRRSKDREADAGHASINVNCIHEVTRHFAHGISHLNIKRSNSIIGIYDRKASAV</sequence>
<gene>
    <name evidence="2" type="ORF">H0235_001086</name>
</gene>
<name>A0A834UGQ1_VESPE</name>
<feature type="compositionally biased region" description="Basic and acidic residues" evidence="1">
    <location>
        <begin position="51"/>
        <end position="70"/>
    </location>
</feature>
<protein>
    <submittedName>
        <fullName evidence="2">Uncharacterized protein</fullName>
    </submittedName>
</protein>
<feature type="region of interest" description="Disordered" evidence="1">
    <location>
        <begin position="48"/>
        <end position="71"/>
    </location>
</feature>
<dbReference type="Proteomes" id="UP000600918">
    <property type="component" value="Unassembled WGS sequence"/>
</dbReference>
<keyword evidence="3" id="KW-1185">Reference proteome</keyword>
<evidence type="ECO:0000313" key="2">
    <source>
        <dbReference type="EMBL" id="KAF7438695.1"/>
    </source>
</evidence>